<evidence type="ECO:0000313" key="3">
    <source>
        <dbReference type="Proteomes" id="UP000070133"/>
    </source>
</evidence>
<comment type="caution">
    <text evidence="2">The sequence shown here is derived from an EMBL/GenBank/DDBJ whole genome shotgun (WGS) entry which is preliminary data.</text>
</comment>
<name>A0A139HS81_9PEZI</name>
<keyword evidence="3" id="KW-1185">Reference proteome</keyword>
<dbReference type="OrthoDB" id="5395704at2759"/>
<feature type="signal peptide" evidence="1">
    <location>
        <begin position="1"/>
        <end position="20"/>
    </location>
</feature>
<accession>A0A139HS81</accession>
<sequence>MQLIAALTGLTVLASTSVMAQPLISHRAAHASNPPLQIHNLTIVDDETANTTFTFSAYNPDPLANVTADCIGTWEHGSSDFPDGDSALLCDNSTFAWHFEYALTDVKNFTIDLQHGFIDPAVGDPPYDHVTVFARGDFNESIIKFQTLRGNLVGTQPPNAPVLLPIYATTA</sequence>
<dbReference type="Proteomes" id="UP000070133">
    <property type="component" value="Unassembled WGS sequence"/>
</dbReference>
<evidence type="ECO:0000256" key="1">
    <source>
        <dbReference type="SAM" id="SignalP"/>
    </source>
</evidence>
<proteinExistence type="predicted"/>
<keyword evidence="1" id="KW-0732">Signal</keyword>
<dbReference type="EMBL" id="LFZN01000013">
    <property type="protein sequence ID" value="KXT05345.1"/>
    <property type="molecule type" value="Genomic_DNA"/>
</dbReference>
<evidence type="ECO:0008006" key="4">
    <source>
        <dbReference type="Google" id="ProtNLM"/>
    </source>
</evidence>
<protein>
    <recommendedName>
        <fullName evidence="4">AA1-like domain-containing protein</fullName>
    </recommendedName>
</protein>
<evidence type="ECO:0000313" key="2">
    <source>
        <dbReference type="EMBL" id="KXT05345.1"/>
    </source>
</evidence>
<reference evidence="2 3" key="1">
    <citation type="submission" date="2015-07" db="EMBL/GenBank/DDBJ databases">
        <title>Comparative genomics of the Sigatoka disease complex on banana suggests a link between parallel evolutionary changes in Pseudocercospora fijiensis and Pseudocercospora eumusae and increased virulence on the banana host.</title>
        <authorList>
            <person name="Chang T.-C."/>
            <person name="Salvucci A."/>
            <person name="Crous P.W."/>
            <person name="Stergiopoulos I."/>
        </authorList>
    </citation>
    <scope>NUCLEOTIDE SEQUENCE [LARGE SCALE GENOMIC DNA]</scope>
    <source>
        <strain evidence="2 3">CBS 114824</strain>
    </source>
</reference>
<gene>
    <name evidence="2" type="ORF">AC578_10941</name>
</gene>
<feature type="chain" id="PRO_5007806964" description="AA1-like domain-containing protein" evidence="1">
    <location>
        <begin position="21"/>
        <end position="171"/>
    </location>
</feature>
<organism evidence="2 3">
    <name type="scientific">Pseudocercospora eumusae</name>
    <dbReference type="NCBI Taxonomy" id="321146"/>
    <lineage>
        <taxon>Eukaryota</taxon>
        <taxon>Fungi</taxon>
        <taxon>Dikarya</taxon>
        <taxon>Ascomycota</taxon>
        <taxon>Pezizomycotina</taxon>
        <taxon>Dothideomycetes</taxon>
        <taxon>Dothideomycetidae</taxon>
        <taxon>Mycosphaerellales</taxon>
        <taxon>Mycosphaerellaceae</taxon>
        <taxon>Pseudocercospora</taxon>
    </lineage>
</organism>
<dbReference type="AlphaFoldDB" id="A0A139HS81"/>